<dbReference type="Proteomes" id="UP000002630">
    <property type="component" value="Unassembled WGS sequence"/>
</dbReference>
<accession>D7FZI7</accession>
<evidence type="ECO:0000313" key="3">
    <source>
        <dbReference type="Proteomes" id="UP000002630"/>
    </source>
</evidence>
<proteinExistence type="predicted"/>
<reference evidence="2 3" key="1">
    <citation type="journal article" date="2010" name="Nature">
        <title>The Ectocarpus genome and the independent evolution of multicellularity in brown algae.</title>
        <authorList>
            <person name="Cock J.M."/>
            <person name="Sterck L."/>
            <person name="Rouze P."/>
            <person name="Scornet D."/>
            <person name="Allen A.E."/>
            <person name="Amoutzias G."/>
            <person name="Anthouard V."/>
            <person name="Artiguenave F."/>
            <person name="Aury J.M."/>
            <person name="Badger J.H."/>
            <person name="Beszteri B."/>
            <person name="Billiau K."/>
            <person name="Bonnet E."/>
            <person name="Bothwell J.H."/>
            <person name="Bowler C."/>
            <person name="Boyen C."/>
            <person name="Brownlee C."/>
            <person name="Carrano C.J."/>
            <person name="Charrier B."/>
            <person name="Cho G.Y."/>
            <person name="Coelho S.M."/>
            <person name="Collen J."/>
            <person name="Corre E."/>
            <person name="Da Silva C."/>
            <person name="Delage L."/>
            <person name="Delaroque N."/>
            <person name="Dittami S.M."/>
            <person name="Doulbeau S."/>
            <person name="Elias M."/>
            <person name="Farnham G."/>
            <person name="Gachon C.M."/>
            <person name="Gschloessl B."/>
            <person name="Heesch S."/>
            <person name="Jabbari K."/>
            <person name="Jubin C."/>
            <person name="Kawai H."/>
            <person name="Kimura K."/>
            <person name="Kloareg B."/>
            <person name="Kupper F.C."/>
            <person name="Lang D."/>
            <person name="Le Bail A."/>
            <person name="Leblanc C."/>
            <person name="Lerouge P."/>
            <person name="Lohr M."/>
            <person name="Lopez P.J."/>
            <person name="Martens C."/>
            <person name="Maumus F."/>
            <person name="Michel G."/>
            <person name="Miranda-Saavedra D."/>
            <person name="Morales J."/>
            <person name="Moreau H."/>
            <person name="Motomura T."/>
            <person name="Nagasato C."/>
            <person name="Napoli C.A."/>
            <person name="Nelson D.R."/>
            <person name="Nyvall-Collen P."/>
            <person name="Peters A.F."/>
            <person name="Pommier C."/>
            <person name="Potin P."/>
            <person name="Poulain J."/>
            <person name="Quesneville H."/>
            <person name="Read B."/>
            <person name="Rensing S.A."/>
            <person name="Ritter A."/>
            <person name="Rousvoal S."/>
            <person name="Samanta M."/>
            <person name="Samson G."/>
            <person name="Schroeder D.C."/>
            <person name="Segurens B."/>
            <person name="Strittmatter M."/>
            <person name="Tonon T."/>
            <person name="Tregear J.W."/>
            <person name="Valentin K."/>
            <person name="von Dassow P."/>
            <person name="Yamagishi T."/>
            <person name="Van de Peer Y."/>
            <person name="Wincker P."/>
        </authorList>
    </citation>
    <scope>NUCLEOTIDE SEQUENCE [LARGE SCALE GENOMIC DNA]</scope>
    <source>
        <strain evidence="3">Ec32 / CCAP1310/4</strain>
    </source>
</reference>
<protein>
    <submittedName>
        <fullName evidence="2">Uncharacterized protein</fullName>
    </submittedName>
</protein>
<evidence type="ECO:0000256" key="1">
    <source>
        <dbReference type="SAM" id="MobiDB-lite"/>
    </source>
</evidence>
<dbReference type="EMBL" id="FN649760">
    <property type="protein sequence ID" value="CBJ32794.1"/>
    <property type="molecule type" value="Genomic_DNA"/>
</dbReference>
<feature type="region of interest" description="Disordered" evidence="1">
    <location>
        <begin position="229"/>
        <end position="251"/>
    </location>
</feature>
<name>D7FZI7_ECTSI</name>
<organism evidence="2 3">
    <name type="scientific">Ectocarpus siliculosus</name>
    <name type="common">Brown alga</name>
    <name type="synonym">Conferva siliculosa</name>
    <dbReference type="NCBI Taxonomy" id="2880"/>
    <lineage>
        <taxon>Eukaryota</taxon>
        <taxon>Sar</taxon>
        <taxon>Stramenopiles</taxon>
        <taxon>Ochrophyta</taxon>
        <taxon>PX clade</taxon>
        <taxon>Phaeophyceae</taxon>
        <taxon>Ectocarpales</taxon>
        <taxon>Ectocarpaceae</taxon>
        <taxon>Ectocarpus</taxon>
    </lineage>
</organism>
<keyword evidence="3" id="KW-1185">Reference proteome</keyword>
<evidence type="ECO:0000313" key="2">
    <source>
        <dbReference type="EMBL" id="CBJ32794.1"/>
    </source>
</evidence>
<dbReference type="OrthoDB" id="10402557at2759"/>
<sequence length="286" mass="31168">MQESAFLSDFFGCVGFFPLATQSEIRASMVKIMTTLQSSAVGGDFGEQGRFDAIVRGADWSKASEGHQIPMNPSSCTFWCAIALGALVKGHPIGSVTKYSQLAHEALAKSNSAPADVEVAKAWAILAYLHGWMGDLAQYQQYLALSESYVRSFSKHGSTDALPVGFSEVVTYAEISDSCCEERLMKSFVTEEESIFQLNEAATEGEIYQHVAQSFKAFEQASHAIASAQMWKPRETQSEAEGDGRSERVRPSDNPLLCMAISNAMGTVLQSGRCLDFEPLEATVDR</sequence>
<dbReference type="InParanoid" id="D7FZI7"/>
<dbReference type="AlphaFoldDB" id="D7FZI7"/>
<feature type="compositionally biased region" description="Basic and acidic residues" evidence="1">
    <location>
        <begin position="232"/>
        <end position="251"/>
    </location>
</feature>
<gene>
    <name evidence="2" type="ORF">Esi_0375_0005</name>
</gene>